<dbReference type="PANTHER" id="PTHR43720">
    <property type="entry name" value="2-AMINOMUCONIC SEMIALDEHYDE DEHYDROGENASE"/>
    <property type="match status" value="1"/>
</dbReference>
<dbReference type="SUPFAM" id="SSF53720">
    <property type="entry name" value="ALDH-like"/>
    <property type="match status" value="1"/>
</dbReference>
<keyword evidence="5" id="KW-1185">Reference proteome</keyword>
<comment type="similarity">
    <text evidence="1">Belongs to the aldehyde dehydrogenase family.</text>
</comment>
<protein>
    <recommendedName>
        <fullName evidence="3">Aldehyde dehydrogenase domain-containing protein</fullName>
    </recommendedName>
</protein>
<dbReference type="InterPro" id="IPR016161">
    <property type="entry name" value="Ald_DH/histidinol_DH"/>
</dbReference>
<keyword evidence="2" id="KW-0520">NAD</keyword>
<dbReference type="PANTHER" id="PTHR43720:SF2">
    <property type="entry name" value="2-AMINOMUCONIC SEMIALDEHYDE DEHYDROGENASE"/>
    <property type="match status" value="1"/>
</dbReference>
<dbReference type="Pfam" id="PF00171">
    <property type="entry name" value="Aldedh"/>
    <property type="match status" value="1"/>
</dbReference>
<accession>A0A3P6RTR9</accession>
<name>A0A3P6RTR9_CYLGO</name>
<evidence type="ECO:0000259" key="3">
    <source>
        <dbReference type="Pfam" id="PF00171"/>
    </source>
</evidence>
<evidence type="ECO:0000313" key="5">
    <source>
        <dbReference type="Proteomes" id="UP000271889"/>
    </source>
</evidence>
<organism evidence="4 5">
    <name type="scientific">Cylicostephanus goldi</name>
    <name type="common">Nematode worm</name>
    <dbReference type="NCBI Taxonomy" id="71465"/>
    <lineage>
        <taxon>Eukaryota</taxon>
        <taxon>Metazoa</taxon>
        <taxon>Ecdysozoa</taxon>
        <taxon>Nematoda</taxon>
        <taxon>Chromadorea</taxon>
        <taxon>Rhabditida</taxon>
        <taxon>Rhabditina</taxon>
        <taxon>Rhabditomorpha</taxon>
        <taxon>Strongyloidea</taxon>
        <taxon>Strongylidae</taxon>
        <taxon>Cylicostephanus</taxon>
    </lineage>
</organism>
<evidence type="ECO:0000256" key="1">
    <source>
        <dbReference type="ARBA" id="ARBA00009986"/>
    </source>
</evidence>
<dbReference type="EMBL" id="UYRV01010417">
    <property type="protein sequence ID" value="VDK57425.1"/>
    <property type="molecule type" value="Genomic_DNA"/>
</dbReference>
<dbReference type="InterPro" id="IPR016162">
    <property type="entry name" value="Ald_DH_N"/>
</dbReference>
<dbReference type="InterPro" id="IPR015590">
    <property type="entry name" value="Aldehyde_DH_dom"/>
</dbReference>
<reference evidence="4 5" key="1">
    <citation type="submission" date="2018-11" db="EMBL/GenBank/DDBJ databases">
        <authorList>
            <consortium name="Pathogen Informatics"/>
        </authorList>
    </citation>
    <scope>NUCLEOTIDE SEQUENCE [LARGE SCALE GENOMIC DNA]</scope>
</reference>
<dbReference type="Gene3D" id="3.40.605.10">
    <property type="entry name" value="Aldehyde Dehydrogenase, Chain A, domain 1"/>
    <property type="match status" value="1"/>
</dbReference>
<evidence type="ECO:0000313" key="4">
    <source>
        <dbReference type="EMBL" id="VDK57425.1"/>
    </source>
</evidence>
<proteinExistence type="inferred from homology"/>
<dbReference type="GO" id="GO:0016620">
    <property type="term" value="F:oxidoreductase activity, acting on the aldehyde or oxo group of donors, NAD or NADP as acceptor"/>
    <property type="evidence" value="ECO:0007669"/>
    <property type="project" value="TreeGrafter"/>
</dbReference>
<gene>
    <name evidence="4" type="ORF">CGOC_LOCUS3981</name>
</gene>
<sequence>MTSIFLSLYCNQPFTSRPRSPVVILHIIYVLYQPCTSVVYQFFHVQILPDLNLLFEMLKDVIEQLVNSPNNEHKPLTNFINNEFVETDDLIDSVNPATGQAWIRIPNSGEKEVNEAVAAANRAFPS</sequence>
<dbReference type="Proteomes" id="UP000271889">
    <property type="component" value="Unassembled WGS sequence"/>
</dbReference>
<dbReference type="AlphaFoldDB" id="A0A3P6RTR9"/>
<evidence type="ECO:0000256" key="2">
    <source>
        <dbReference type="ARBA" id="ARBA00023027"/>
    </source>
</evidence>
<feature type="domain" description="Aldehyde dehydrogenase" evidence="3">
    <location>
        <begin position="88"/>
        <end position="125"/>
    </location>
</feature>